<feature type="domain" description="mRNA decay factor PAT1" evidence="8">
    <location>
        <begin position="18"/>
        <end position="68"/>
    </location>
</feature>
<comment type="similarity">
    <text evidence="3">Belongs to the PAT1 family.</text>
</comment>
<evidence type="ECO:0000256" key="7">
    <source>
        <dbReference type="SAM" id="MobiDB-lite"/>
    </source>
</evidence>
<evidence type="ECO:0000256" key="3">
    <source>
        <dbReference type="ARBA" id="ARBA00009138"/>
    </source>
</evidence>
<keyword evidence="6" id="KW-0539">Nucleus</keyword>
<feature type="region of interest" description="Disordered" evidence="7">
    <location>
        <begin position="506"/>
        <end position="527"/>
    </location>
</feature>
<dbReference type="AlphaFoldDB" id="G8Y1G0"/>
<comment type="subcellular location">
    <subcellularLocation>
        <location evidence="2">Cytoplasm</location>
        <location evidence="2">P-body</location>
    </subcellularLocation>
    <subcellularLocation>
        <location evidence="1">Nucleus</location>
    </subcellularLocation>
</comment>
<keyword evidence="5" id="KW-0694">RNA-binding</keyword>
<reference evidence="9 10" key="1">
    <citation type="journal article" date="2012" name="G3 (Bethesda)">
        <title>Pichia sorbitophila, an interspecies yeast hybrid reveals early steps of genome resolution following polyploidization.</title>
        <authorList>
            <person name="Leh Louis V."/>
            <person name="Despons L."/>
            <person name="Friedrich A."/>
            <person name="Martin T."/>
            <person name="Durrens P."/>
            <person name="Casaregola S."/>
            <person name="Neuveglise C."/>
            <person name="Fairhead C."/>
            <person name="Marck C."/>
            <person name="Cruz J.A."/>
            <person name="Straub M.L."/>
            <person name="Kugler V."/>
            <person name="Sacerdot C."/>
            <person name="Uzunov Z."/>
            <person name="Thierry A."/>
            <person name="Weiss S."/>
            <person name="Bleykasten C."/>
            <person name="De Montigny J."/>
            <person name="Jacques N."/>
            <person name="Jung P."/>
            <person name="Lemaire M."/>
            <person name="Mallet S."/>
            <person name="Morel G."/>
            <person name="Richard G.F."/>
            <person name="Sarkar A."/>
            <person name="Savel G."/>
            <person name="Schacherer J."/>
            <person name="Seret M.L."/>
            <person name="Talla E."/>
            <person name="Samson G."/>
            <person name="Jubin C."/>
            <person name="Poulain J."/>
            <person name="Vacherie B."/>
            <person name="Barbe V."/>
            <person name="Pelletier E."/>
            <person name="Sherman D.J."/>
            <person name="Westhof E."/>
            <person name="Weissenbach J."/>
            <person name="Baret P.V."/>
            <person name="Wincker P."/>
            <person name="Gaillardin C."/>
            <person name="Dujon B."/>
            <person name="Souciet J.L."/>
        </authorList>
    </citation>
    <scope>NUCLEOTIDE SEQUENCE [LARGE SCALE GENOMIC DNA]</scope>
    <source>
        <strain evidence="10">ATCC MYA-4447 / BCRC 22081 / CBS 7064 / NBRC 10061 / NRRL Y-12695</strain>
    </source>
</reference>
<dbReference type="InParanoid" id="G8Y1G0"/>
<feature type="region of interest" description="Disordered" evidence="7">
    <location>
        <begin position="100"/>
        <end position="120"/>
    </location>
</feature>
<evidence type="ECO:0000256" key="5">
    <source>
        <dbReference type="ARBA" id="ARBA00022884"/>
    </source>
</evidence>
<evidence type="ECO:0000256" key="6">
    <source>
        <dbReference type="ARBA" id="ARBA00023242"/>
    </source>
</evidence>
<feature type="domain" description="mRNA decay factor PAT1" evidence="8">
    <location>
        <begin position="80"/>
        <end position="556"/>
    </location>
</feature>
<name>G8Y1G0_PICSO</name>
<feature type="region of interest" description="Disordered" evidence="7">
    <location>
        <begin position="295"/>
        <end position="347"/>
    </location>
</feature>
<protein>
    <submittedName>
        <fullName evidence="9">Piso0_005166 protein</fullName>
    </submittedName>
</protein>
<dbReference type="FunCoup" id="G8Y1G0">
    <property type="interactions" value="405"/>
</dbReference>
<gene>
    <name evidence="9" type="primary">Piso0_005166</name>
    <name evidence="9" type="ORF">GNLVRS01_PISO0N09253g</name>
</gene>
<dbReference type="HOGENOM" id="CLU_012622_1_0_1"/>
<dbReference type="STRING" id="559304.G8Y1G0"/>
<dbReference type="GO" id="GO:0000290">
    <property type="term" value="P:deadenylation-dependent decapping of nuclear-transcribed mRNA"/>
    <property type="evidence" value="ECO:0007669"/>
    <property type="project" value="InterPro"/>
</dbReference>
<feature type="region of interest" description="Disordered" evidence="7">
    <location>
        <begin position="217"/>
        <end position="245"/>
    </location>
</feature>
<dbReference type="PANTHER" id="PTHR21551">
    <property type="entry name" value="TOPOISOMERASE II-ASSOCIATED PROTEIN PAT1"/>
    <property type="match status" value="1"/>
</dbReference>
<dbReference type="PANTHER" id="PTHR21551:SF0">
    <property type="entry name" value="PROTEIN ASSOCIATED WITH TOPO II RELATED-1, ISOFORM A"/>
    <property type="match status" value="1"/>
</dbReference>
<evidence type="ECO:0000313" key="10">
    <source>
        <dbReference type="Proteomes" id="UP000005222"/>
    </source>
</evidence>
<dbReference type="OMA" id="YLEHSGH"/>
<evidence type="ECO:0000256" key="1">
    <source>
        <dbReference type="ARBA" id="ARBA00004123"/>
    </source>
</evidence>
<organism evidence="9 10">
    <name type="scientific">Pichia sorbitophila (strain ATCC MYA-4447 / BCRC 22081 / CBS 7064 / NBRC 10061 / NRRL Y-12695)</name>
    <name type="common">Hybrid yeast</name>
    <dbReference type="NCBI Taxonomy" id="559304"/>
    <lineage>
        <taxon>Eukaryota</taxon>
        <taxon>Fungi</taxon>
        <taxon>Dikarya</taxon>
        <taxon>Ascomycota</taxon>
        <taxon>Saccharomycotina</taxon>
        <taxon>Pichiomycetes</taxon>
        <taxon>Debaryomycetaceae</taxon>
        <taxon>Millerozyma</taxon>
    </lineage>
</organism>
<dbReference type="GO" id="GO:0033962">
    <property type="term" value="P:P-body assembly"/>
    <property type="evidence" value="ECO:0007669"/>
    <property type="project" value="TreeGrafter"/>
</dbReference>
<dbReference type="GO" id="GO:0000932">
    <property type="term" value="C:P-body"/>
    <property type="evidence" value="ECO:0007669"/>
    <property type="project" value="UniProtKB-SubCell"/>
</dbReference>
<feature type="compositionally biased region" description="Low complexity" evidence="7">
    <location>
        <begin position="300"/>
        <end position="323"/>
    </location>
</feature>
<evidence type="ECO:0000256" key="2">
    <source>
        <dbReference type="ARBA" id="ARBA00004201"/>
    </source>
</evidence>
<feature type="compositionally biased region" description="Basic residues" evidence="7">
    <location>
        <begin position="325"/>
        <end position="335"/>
    </location>
</feature>
<dbReference type="InterPro" id="IPR039900">
    <property type="entry name" value="Pat1-like"/>
</dbReference>
<dbReference type="InterPro" id="IPR019167">
    <property type="entry name" value="PAT1_dom"/>
</dbReference>
<accession>G8Y1G0</accession>
<dbReference type="EMBL" id="FO082046">
    <property type="protein sequence ID" value="CCE86663.1"/>
    <property type="molecule type" value="Genomic_DNA"/>
</dbReference>
<keyword evidence="10" id="KW-1185">Reference proteome</keyword>
<proteinExistence type="inferred from homology"/>
<keyword evidence="4" id="KW-0963">Cytoplasm</keyword>
<dbReference type="Pfam" id="PF09770">
    <property type="entry name" value="PAT1"/>
    <property type="match status" value="3"/>
</dbReference>
<dbReference type="OrthoDB" id="74835at2759"/>
<dbReference type="Proteomes" id="UP000005222">
    <property type="component" value="Chromosome N"/>
</dbReference>
<evidence type="ECO:0000313" key="9">
    <source>
        <dbReference type="EMBL" id="CCE86663.1"/>
    </source>
</evidence>
<evidence type="ECO:0000256" key="4">
    <source>
        <dbReference type="ARBA" id="ARBA00022490"/>
    </source>
</evidence>
<feature type="domain" description="mRNA decay factor PAT1" evidence="8">
    <location>
        <begin position="562"/>
        <end position="824"/>
    </location>
</feature>
<dbReference type="GO" id="GO:0003723">
    <property type="term" value="F:RNA binding"/>
    <property type="evidence" value="ECO:0007669"/>
    <property type="project" value="UniProtKB-KW"/>
</dbReference>
<evidence type="ECO:0000259" key="8">
    <source>
        <dbReference type="Pfam" id="PF09770"/>
    </source>
</evidence>
<dbReference type="eggNOG" id="KOG4592">
    <property type="taxonomic scope" value="Eukaryota"/>
</dbReference>
<sequence>MSFFGFNTSGGGQNYQEALKPESYDFQETYDGLGDELDEADDALNDETFGNTEDIRKDFNFQQAMTSRGVEYEDRRQGLSYAQAASHAATNDEEFMQDLWGTSNTPGQSRPKPAEPVVNDPQQKKVLSLEEIEAQLTSIDQQQMQSQAQQQFVAPGMIPSAQYGGYVMPPSQFLPPQVPYGQFPGPALSAALPNNVQGNISGFSGAAPGSAPGGVPGMFPNGVQPPPGNINPNTTVNNQPVVPQGLPQEQQMPIQVPLGAQKSQPAPETLGNVPINAQASRKVDLSQFPVLGSKDAGSVQVQHQGHQGQQPQEQGHPQQGYPHIPKGHYHSHPPHRGPGGPQSHPPNVELTEEQQAKLAKRHEKVSRIMGCSGIMNPKDKDFVTRFQLSQIVTDDPYNEDFYAQVFKVIHPKANTNPLLEHSQQNNSIAQAYLDQSGHRLGGRYKRADVALQRMQQQVQKAVTVAKERPKLTQYAREGALGKISFGNGKKPRQQLEIISKAAQKELEKQNAGNDSGSTKDDASSENSLKKYSKKDIMRILENIISNLMKVESESRVSHDVNTTELWESLHVLSQPSTSGDNEEEVNPFIQCLNHNKALKILSRLFKFLTREQILTIVTLLMSNLENLTVIKYGSYTIYEDKKVPEHVSKLVGAYSLTFSKVLMNAVQEFKFNEIIGLLVILIEHNNVSFVSTTKIGLSILTTLLSRAELIRGEGSISATDLSEWSSCYDELFTSLESRISAIFPPHPDDVDDGSARENYVWQFLATLSLGGKLTHQRIIVDEVRDEIFRVMNRAKAIDNSDMVNIYKKQNLLNNLNMYLVVMGLVADENEIKELQV</sequence>
<dbReference type="GO" id="GO:0005634">
    <property type="term" value="C:nucleus"/>
    <property type="evidence" value="ECO:0007669"/>
    <property type="project" value="UniProtKB-SubCell"/>
</dbReference>
<feature type="compositionally biased region" description="Low complexity" evidence="7">
    <location>
        <begin position="230"/>
        <end position="244"/>
    </location>
</feature>